<dbReference type="PANTHER" id="PTHR46888:SF1">
    <property type="entry name" value="RIBONUCLEASE H"/>
    <property type="match status" value="1"/>
</dbReference>
<dbReference type="SUPFAM" id="SSF50630">
    <property type="entry name" value="Acid proteases"/>
    <property type="match status" value="1"/>
</dbReference>
<name>A0ABD2M423_9BILA</name>
<evidence type="ECO:0000313" key="4">
    <source>
        <dbReference type="EMBL" id="KAL3122268.1"/>
    </source>
</evidence>
<comment type="caution">
    <text evidence="4">The sequence shown here is derived from an EMBL/GenBank/DDBJ whole genome shotgun (WGS) entry which is preliminary data.</text>
</comment>
<protein>
    <recommendedName>
        <fullName evidence="3">CCHC-type domain-containing protein</fullName>
    </recommendedName>
</protein>
<gene>
    <name evidence="4" type="ORF">niasHT_000099</name>
</gene>
<dbReference type="InterPro" id="IPR021109">
    <property type="entry name" value="Peptidase_aspartic_dom_sf"/>
</dbReference>
<dbReference type="InterPro" id="IPR036875">
    <property type="entry name" value="Znf_CCHC_sf"/>
</dbReference>
<keyword evidence="1" id="KW-0862">Zinc</keyword>
<feature type="compositionally biased region" description="Low complexity" evidence="2">
    <location>
        <begin position="317"/>
        <end position="334"/>
    </location>
</feature>
<dbReference type="PROSITE" id="PS50158">
    <property type="entry name" value="ZF_CCHC"/>
    <property type="match status" value="1"/>
</dbReference>
<evidence type="ECO:0000259" key="3">
    <source>
        <dbReference type="PROSITE" id="PS50158"/>
    </source>
</evidence>
<evidence type="ECO:0000256" key="1">
    <source>
        <dbReference type="PROSITE-ProRule" id="PRU00047"/>
    </source>
</evidence>
<dbReference type="Pfam" id="PF00098">
    <property type="entry name" value="zf-CCHC"/>
    <property type="match status" value="1"/>
</dbReference>
<sequence>MSGHNFEQVRRTSSSVVHEGNVQFANENNAIEMSENEIRRLLLQVKLRQDGNAGLARHGNQDIGRGENERLIFDVTQRPPIPRKASPNPHPPMQSGHQIPQQQNFSQNAAINHRPSEFELNERPVHPGLVFDGMMAQAIRSLDGFSYTMTLNTIPNLDGSNGSDSVNAFFKQFDMATEEWPESKRLRALRSKCFGKAERAFNSAVAENRHDYQLIRSAIIRQLDDTDAKQLTAFDQLMKGVWLRPNETIDQLGERVSCLVRCAYPGLTEYLYDEYSAMHFIRALPNPELAIILEMTRKPGATFDEFIAQAARAEAVQNAARNSQRNSQNNCSSQTNWPKHGRSQNQQRHVTCYNCGRVGHIFRNCSAQPMHQSYKHNPNSDLQSAPPSRNFRQNFNIQQNDEPPKRGNLFIGAVNLEHRPEIEKFFGNITNKSEKYGFMEESPTVGKILAAKVSVFGRKLDAMLDGGSQISLISAKFFLQIIDKVSQKDVVARSESRIIDINGKEVNCYGVVSLPIRRGPLEAKINLFVAKSTFGYVLLFGTNAMNQLGFQMFDAVNNNIVHFAPASPENSPLIVFKTFVSHPHDNTGANRLDSIDRQIVADAQNLGKTPRNFVGKKKEKKCKSDSAKGNWTKKGNKEWRQQNHPTLEKASIRNAAENLEKRKMQRLQKEGEIAWPKKRVWRRKNYGQIQLGTTENLGRGKVSPKMASSANGRLDLCDRRPDSRSQPPFHRGETDVKFGPRIFYRGGKCRKEPDRRMLGDGRRHKLNSPTTSRMPNEHERQGTPFLGGSECVRF</sequence>
<feature type="region of interest" description="Disordered" evidence="2">
    <location>
        <begin position="750"/>
        <end position="788"/>
    </location>
</feature>
<dbReference type="AlphaFoldDB" id="A0ABD2M423"/>
<keyword evidence="1" id="KW-0479">Metal-binding</keyword>
<feature type="region of interest" description="Disordered" evidence="2">
    <location>
        <begin position="615"/>
        <end position="639"/>
    </location>
</feature>
<accession>A0ABD2M423</accession>
<keyword evidence="5" id="KW-1185">Reference proteome</keyword>
<dbReference type="GO" id="GO:0019899">
    <property type="term" value="F:enzyme binding"/>
    <property type="evidence" value="ECO:0007669"/>
    <property type="project" value="UniProtKB-ARBA"/>
</dbReference>
<organism evidence="4 5">
    <name type="scientific">Heterodera trifolii</name>
    <dbReference type="NCBI Taxonomy" id="157864"/>
    <lineage>
        <taxon>Eukaryota</taxon>
        <taxon>Metazoa</taxon>
        <taxon>Ecdysozoa</taxon>
        <taxon>Nematoda</taxon>
        <taxon>Chromadorea</taxon>
        <taxon>Rhabditida</taxon>
        <taxon>Tylenchina</taxon>
        <taxon>Tylenchomorpha</taxon>
        <taxon>Tylenchoidea</taxon>
        <taxon>Heteroderidae</taxon>
        <taxon>Heteroderinae</taxon>
        <taxon>Heterodera</taxon>
    </lineage>
</organism>
<keyword evidence="1" id="KW-0863">Zinc-finger</keyword>
<reference evidence="4 5" key="1">
    <citation type="submission" date="2024-10" db="EMBL/GenBank/DDBJ databases">
        <authorList>
            <person name="Kim D."/>
        </authorList>
    </citation>
    <scope>NUCLEOTIDE SEQUENCE [LARGE SCALE GENOMIC DNA]</scope>
    <source>
        <strain evidence="4">BH-2024</strain>
    </source>
</reference>
<feature type="region of interest" description="Disordered" evidence="2">
    <location>
        <begin position="372"/>
        <end position="406"/>
    </location>
</feature>
<dbReference type="InterPro" id="IPR001878">
    <property type="entry name" value="Znf_CCHC"/>
</dbReference>
<dbReference type="GO" id="GO:0008270">
    <property type="term" value="F:zinc ion binding"/>
    <property type="evidence" value="ECO:0007669"/>
    <property type="project" value="UniProtKB-KW"/>
</dbReference>
<feature type="region of interest" description="Disordered" evidence="2">
    <location>
        <begin position="697"/>
        <end position="736"/>
    </location>
</feature>
<feature type="compositionally biased region" description="Low complexity" evidence="2">
    <location>
        <begin position="389"/>
        <end position="400"/>
    </location>
</feature>
<feature type="region of interest" description="Disordered" evidence="2">
    <location>
        <begin position="79"/>
        <end position="101"/>
    </location>
</feature>
<dbReference type="Gene3D" id="4.10.60.10">
    <property type="entry name" value="Zinc finger, CCHC-type"/>
    <property type="match status" value="1"/>
</dbReference>
<feature type="region of interest" description="Disordered" evidence="2">
    <location>
        <begin position="317"/>
        <end position="343"/>
    </location>
</feature>
<feature type="compositionally biased region" description="Basic and acidic residues" evidence="2">
    <location>
        <begin position="750"/>
        <end position="761"/>
    </location>
</feature>
<dbReference type="PANTHER" id="PTHR46888">
    <property type="entry name" value="ZINC KNUCKLE DOMAINCONTAINING PROTEIN-RELATED"/>
    <property type="match status" value="1"/>
</dbReference>
<dbReference type="SMART" id="SM00343">
    <property type="entry name" value="ZnF_C2HC"/>
    <property type="match status" value="1"/>
</dbReference>
<dbReference type="Gene3D" id="2.40.70.10">
    <property type="entry name" value="Acid Proteases"/>
    <property type="match status" value="1"/>
</dbReference>
<feature type="compositionally biased region" description="Polar residues" evidence="2">
    <location>
        <begin position="372"/>
        <end position="387"/>
    </location>
</feature>
<evidence type="ECO:0000313" key="5">
    <source>
        <dbReference type="Proteomes" id="UP001620626"/>
    </source>
</evidence>
<feature type="domain" description="CCHC-type" evidence="3">
    <location>
        <begin position="352"/>
        <end position="365"/>
    </location>
</feature>
<proteinExistence type="predicted"/>
<dbReference type="Proteomes" id="UP001620626">
    <property type="component" value="Unassembled WGS sequence"/>
</dbReference>
<dbReference type="SUPFAM" id="SSF57756">
    <property type="entry name" value="Retrovirus zinc finger-like domains"/>
    <property type="match status" value="1"/>
</dbReference>
<dbReference type="EMBL" id="JBICBT010000145">
    <property type="protein sequence ID" value="KAL3122268.1"/>
    <property type="molecule type" value="Genomic_DNA"/>
</dbReference>
<dbReference type="CDD" id="cd00303">
    <property type="entry name" value="retropepsin_like"/>
    <property type="match status" value="1"/>
</dbReference>
<evidence type="ECO:0000256" key="2">
    <source>
        <dbReference type="SAM" id="MobiDB-lite"/>
    </source>
</evidence>